<keyword evidence="2 4" id="KW-0238">DNA-binding</keyword>
<keyword evidence="1" id="KW-0805">Transcription regulation</keyword>
<dbReference type="InterPro" id="IPR041490">
    <property type="entry name" value="KstR2_TetR_C"/>
</dbReference>
<dbReference type="PANTHER" id="PTHR30055">
    <property type="entry name" value="HTH-TYPE TRANSCRIPTIONAL REGULATOR RUTR"/>
    <property type="match status" value="1"/>
</dbReference>
<evidence type="ECO:0000256" key="1">
    <source>
        <dbReference type="ARBA" id="ARBA00023015"/>
    </source>
</evidence>
<dbReference type="Pfam" id="PF17932">
    <property type="entry name" value="TetR_C_24"/>
    <property type="match status" value="1"/>
</dbReference>
<dbReference type="Proteomes" id="UP000248544">
    <property type="component" value="Unassembled WGS sequence"/>
</dbReference>
<proteinExistence type="predicted"/>
<keyword evidence="7" id="KW-1185">Reference proteome</keyword>
<dbReference type="Pfam" id="PF00440">
    <property type="entry name" value="TetR_N"/>
    <property type="match status" value="1"/>
</dbReference>
<gene>
    <name evidence="6" type="ORF">C1I98_06850</name>
</gene>
<dbReference type="InterPro" id="IPR009057">
    <property type="entry name" value="Homeodomain-like_sf"/>
</dbReference>
<dbReference type="Gene3D" id="1.10.357.10">
    <property type="entry name" value="Tetracycline Repressor, domain 2"/>
    <property type="match status" value="1"/>
</dbReference>
<dbReference type="GO" id="GO:0003700">
    <property type="term" value="F:DNA-binding transcription factor activity"/>
    <property type="evidence" value="ECO:0007669"/>
    <property type="project" value="TreeGrafter"/>
</dbReference>
<accession>A0A2W2HD12</accession>
<evidence type="ECO:0000256" key="2">
    <source>
        <dbReference type="ARBA" id="ARBA00023125"/>
    </source>
</evidence>
<sequence length="234" mass="25846">MKPTAPRRAQSARTQFQLLRTACRLFSERGFHGTGIRDIAEAAGVAVSGMYYYASSKDELLEAVTRRVMDVLATSSAETLRDIDDPAGRLAALIAVHVAFHARNPRAAQVADHEFQALTGQAREEVQRMRDAYEQVWAETLRAGVRAGVFEDRGSVARLALIQMATGVAHWYRPNGELDIPQLCERFADMGLALMGANHDGHLLRVRDLALPAAELLLERVELSIEPRDEEPAS</sequence>
<keyword evidence="3" id="KW-0804">Transcription</keyword>
<dbReference type="PANTHER" id="PTHR30055:SF234">
    <property type="entry name" value="HTH-TYPE TRANSCRIPTIONAL REGULATOR BETI"/>
    <property type="match status" value="1"/>
</dbReference>
<evidence type="ECO:0000259" key="5">
    <source>
        <dbReference type="PROSITE" id="PS50977"/>
    </source>
</evidence>
<dbReference type="Gene3D" id="1.10.10.60">
    <property type="entry name" value="Homeodomain-like"/>
    <property type="match status" value="1"/>
</dbReference>
<name>A0A2W2HD12_9ACTN</name>
<dbReference type="InterPro" id="IPR001647">
    <property type="entry name" value="HTH_TetR"/>
</dbReference>
<feature type="DNA-binding region" description="H-T-H motif" evidence="4">
    <location>
        <begin position="35"/>
        <end position="54"/>
    </location>
</feature>
<comment type="caution">
    <text evidence="6">The sequence shown here is derived from an EMBL/GenBank/DDBJ whole genome shotgun (WGS) entry which is preliminary data.</text>
</comment>
<protein>
    <submittedName>
        <fullName evidence="6">TetR family transcriptional regulator</fullName>
    </submittedName>
</protein>
<evidence type="ECO:0000256" key="3">
    <source>
        <dbReference type="ARBA" id="ARBA00023163"/>
    </source>
</evidence>
<feature type="domain" description="HTH tetR-type" evidence="5">
    <location>
        <begin position="12"/>
        <end position="72"/>
    </location>
</feature>
<organism evidence="6 7">
    <name type="scientific">Spongiactinospora gelatinilytica</name>
    <dbReference type="NCBI Taxonomy" id="2666298"/>
    <lineage>
        <taxon>Bacteria</taxon>
        <taxon>Bacillati</taxon>
        <taxon>Actinomycetota</taxon>
        <taxon>Actinomycetes</taxon>
        <taxon>Streptosporangiales</taxon>
        <taxon>Streptosporangiaceae</taxon>
        <taxon>Spongiactinospora</taxon>
    </lineage>
</organism>
<dbReference type="EMBL" id="POUA01000033">
    <property type="protein sequence ID" value="PZG52819.1"/>
    <property type="molecule type" value="Genomic_DNA"/>
</dbReference>
<reference evidence="6 7" key="1">
    <citation type="submission" date="2018-01" db="EMBL/GenBank/DDBJ databases">
        <title>Draft genome sequence of Sphaerisporangium sp. 7K107.</title>
        <authorList>
            <person name="Sahin N."/>
            <person name="Saygin H."/>
            <person name="Ay H."/>
        </authorList>
    </citation>
    <scope>NUCLEOTIDE SEQUENCE [LARGE SCALE GENOMIC DNA]</scope>
    <source>
        <strain evidence="6 7">7K107</strain>
    </source>
</reference>
<dbReference type="AlphaFoldDB" id="A0A2W2HD12"/>
<dbReference type="PRINTS" id="PR00455">
    <property type="entry name" value="HTHTETR"/>
</dbReference>
<dbReference type="InterPro" id="IPR036271">
    <property type="entry name" value="Tet_transcr_reg_TetR-rel_C_sf"/>
</dbReference>
<evidence type="ECO:0000256" key="4">
    <source>
        <dbReference type="PROSITE-ProRule" id="PRU00335"/>
    </source>
</evidence>
<evidence type="ECO:0000313" key="7">
    <source>
        <dbReference type="Proteomes" id="UP000248544"/>
    </source>
</evidence>
<dbReference type="GO" id="GO:0000976">
    <property type="term" value="F:transcription cis-regulatory region binding"/>
    <property type="evidence" value="ECO:0007669"/>
    <property type="project" value="TreeGrafter"/>
</dbReference>
<dbReference type="PROSITE" id="PS50977">
    <property type="entry name" value="HTH_TETR_2"/>
    <property type="match status" value="1"/>
</dbReference>
<dbReference type="SUPFAM" id="SSF48498">
    <property type="entry name" value="Tetracyclin repressor-like, C-terminal domain"/>
    <property type="match status" value="1"/>
</dbReference>
<dbReference type="SUPFAM" id="SSF46689">
    <property type="entry name" value="Homeodomain-like"/>
    <property type="match status" value="1"/>
</dbReference>
<evidence type="ECO:0000313" key="6">
    <source>
        <dbReference type="EMBL" id="PZG52819.1"/>
    </source>
</evidence>
<dbReference type="InterPro" id="IPR050109">
    <property type="entry name" value="HTH-type_TetR-like_transc_reg"/>
</dbReference>